<comment type="caution">
    <text evidence="2">The sequence shown here is derived from an EMBL/GenBank/DDBJ whole genome shotgun (WGS) entry which is preliminary data.</text>
</comment>
<reference evidence="2" key="1">
    <citation type="submission" date="2020-04" db="EMBL/GenBank/DDBJ databases">
        <authorList>
            <person name="Alioto T."/>
            <person name="Alioto T."/>
            <person name="Gomez Garrido J."/>
        </authorList>
    </citation>
    <scope>NUCLEOTIDE SEQUENCE</scope>
    <source>
        <strain evidence="2">A484AB</strain>
    </source>
</reference>
<accession>A0A6S7L2R8</accession>
<dbReference type="PANTHER" id="PTHR13627:SF32">
    <property type="entry name" value="AGAP006029-PA"/>
    <property type="match status" value="1"/>
</dbReference>
<keyword evidence="3" id="KW-1185">Reference proteome</keyword>
<gene>
    <name evidence="2" type="ORF">PACLA_8A072217</name>
</gene>
<dbReference type="PANTHER" id="PTHR13627">
    <property type="entry name" value="FUKUTIN RELATED PROTEIN"/>
    <property type="match status" value="1"/>
</dbReference>
<organism evidence="2 3">
    <name type="scientific">Paramuricea clavata</name>
    <name type="common">Red gorgonian</name>
    <name type="synonym">Violescent sea-whip</name>
    <dbReference type="NCBI Taxonomy" id="317549"/>
    <lineage>
        <taxon>Eukaryota</taxon>
        <taxon>Metazoa</taxon>
        <taxon>Cnidaria</taxon>
        <taxon>Anthozoa</taxon>
        <taxon>Octocorallia</taxon>
        <taxon>Malacalcyonacea</taxon>
        <taxon>Plexauridae</taxon>
        <taxon>Paramuricea</taxon>
    </lineage>
</organism>
<evidence type="ECO:0000259" key="1">
    <source>
        <dbReference type="Pfam" id="PF04991"/>
    </source>
</evidence>
<dbReference type="EMBL" id="CACRXK020014382">
    <property type="protein sequence ID" value="CAB4026749.1"/>
    <property type="molecule type" value="Genomic_DNA"/>
</dbReference>
<name>A0A6S7L2R8_PARCT</name>
<dbReference type="Pfam" id="PF04991">
    <property type="entry name" value="LicD"/>
    <property type="match status" value="1"/>
</dbReference>
<evidence type="ECO:0000313" key="2">
    <source>
        <dbReference type="EMBL" id="CAB4026749.1"/>
    </source>
</evidence>
<dbReference type="InterPro" id="IPR007074">
    <property type="entry name" value="LicD/FKTN/FKRP_NTP_transf"/>
</dbReference>
<dbReference type="InterPro" id="IPR052613">
    <property type="entry name" value="LicD_transferase"/>
</dbReference>
<evidence type="ECO:0000313" key="3">
    <source>
        <dbReference type="Proteomes" id="UP001152795"/>
    </source>
</evidence>
<dbReference type="AlphaFoldDB" id="A0A6S7L2R8"/>
<dbReference type="GO" id="GO:0009100">
    <property type="term" value="P:glycoprotein metabolic process"/>
    <property type="evidence" value="ECO:0007669"/>
    <property type="project" value="UniProtKB-ARBA"/>
</dbReference>
<protein>
    <recommendedName>
        <fullName evidence="1">LicD/FKTN/FKRP nucleotidyltransferase domain-containing protein</fullName>
    </recommendedName>
</protein>
<feature type="domain" description="LicD/FKTN/FKRP nucleotidyltransferase" evidence="1">
    <location>
        <begin position="125"/>
        <end position="158"/>
    </location>
</feature>
<dbReference type="OrthoDB" id="444255at2759"/>
<sequence>MAGKMQLKLWNALNDIDASSITAENIRAWIYEFLHLFLSALMAHALTVKRWFVSKPIGRRQRRKVSVLTVYFLIQLVFYVKLNVDTHNTHELDSAQTPVFPCERTPEEAKALRELFYDVREVLNELEIHHFLMYGSIWGAYRSKGPLPWDYDIDLGVLGDEAFSKIPREKFVRAFQERGIRVNDKMHQASVFYLIRGKFAQVDLDVFFDYNGWMQRTGWVPWVLYYNYKSYHTFPAWMVQEPMPTMQFFDVQMPVPHGGKEILKYLYPKDWETPFTPAACQGNDITLNTQTEPTEIDR</sequence>
<proteinExistence type="predicted"/>
<dbReference type="Proteomes" id="UP001152795">
    <property type="component" value="Unassembled WGS sequence"/>
</dbReference>